<dbReference type="InterPro" id="IPR003850">
    <property type="entry name" value="PurS"/>
</dbReference>
<dbReference type="EC" id="6.3.5.3" evidence="8"/>
<dbReference type="AlphaFoldDB" id="A0A0S7WVF9"/>
<feature type="domain" description="Phosphoribosylformylglycinamidine synthase linker" evidence="11">
    <location>
        <begin position="196"/>
        <end position="245"/>
    </location>
</feature>
<protein>
    <recommendedName>
        <fullName evidence="8">Phosphoribosylformylglycinamidine synthase subunit PurL</fullName>
        <shortName evidence="8">FGAM synthase</shortName>
        <ecNumber evidence="8">6.3.5.3</ecNumber>
    </recommendedName>
    <alternativeName>
        <fullName evidence="8">Formylglycinamide ribonucleotide amidotransferase subunit II</fullName>
        <shortName evidence="8">FGAR amidotransferase II</shortName>
        <shortName evidence="8">FGAR-AT II</shortName>
    </alternativeName>
    <alternativeName>
        <fullName evidence="8">Glutamine amidotransferase PurL</fullName>
    </alternativeName>
    <alternativeName>
        <fullName evidence="8">Phosphoribosylformylglycinamidine synthase subunit II</fullName>
    </alternativeName>
</protein>
<dbReference type="Pfam" id="PF02700">
    <property type="entry name" value="PurS"/>
    <property type="match status" value="2"/>
</dbReference>
<dbReference type="Pfam" id="PF02769">
    <property type="entry name" value="AIRS_C"/>
    <property type="match status" value="2"/>
</dbReference>
<dbReference type="InterPro" id="IPR010918">
    <property type="entry name" value="PurM-like_C_dom"/>
</dbReference>
<evidence type="ECO:0000256" key="7">
    <source>
        <dbReference type="ARBA" id="ARBA00022842"/>
    </source>
</evidence>
<evidence type="ECO:0000313" key="13">
    <source>
        <dbReference type="Proteomes" id="UP000052008"/>
    </source>
</evidence>
<reference evidence="12 13" key="1">
    <citation type="journal article" date="2015" name="Microbiome">
        <title>Genomic resolution of linkages in carbon, nitrogen, and sulfur cycling among widespread estuary sediment bacteria.</title>
        <authorList>
            <person name="Baker B.J."/>
            <person name="Lazar C.S."/>
            <person name="Teske A.P."/>
            <person name="Dick G.J."/>
        </authorList>
    </citation>
    <scope>NUCLEOTIDE SEQUENCE [LARGE SCALE GENOMIC DNA]</scope>
    <source>
        <strain evidence="12">DG_24</strain>
    </source>
</reference>
<evidence type="ECO:0000259" key="11">
    <source>
        <dbReference type="Pfam" id="PF18072"/>
    </source>
</evidence>
<feature type="active site" evidence="8">
    <location>
        <position position="241"/>
    </location>
</feature>
<dbReference type="SUPFAM" id="SSF55326">
    <property type="entry name" value="PurM N-terminal domain-like"/>
    <property type="match status" value="2"/>
</dbReference>
<name>A0A0S7WVF9_UNCT6</name>
<keyword evidence="3 8" id="KW-0479">Metal-binding</keyword>
<comment type="function">
    <text evidence="8">Part of the phosphoribosylformylglycinamidine synthase complex involved in the purines biosynthetic pathway. Catalyzes the ATP-dependent conversion of formylglycinamide ribonucleotide (FGAR) and glutamine to yield formylglycinamidine ribonucleotide (FGAM) and glutamate. The FGAM synthase complex is composed of three subunits. PurQ produces an ammonia molecule by converting glutamine to glutamate. PurL transfers the ammonia molecule to FGAR to form FGAM in an ATP-dependent manner. PurS interacts with PurQ and PurL and is thought to assist in the transfer of the ammonia molecule from PurQ to PurL.</text>
</comment>
<evidence type="ECO:0000256" key="1">
    <source>
        <dbReference type="ARBA" id="ARBA00022490"/>
    </source>
</evidence>
<dbReference type="Pfam" id="PF18072">
    <property type="entry name" value="FGAR-AT_linker"/>
    <property type="match status" value="1"/>
</dbReference>
<feature type="binding site" evidence="8">
    <location>
        <position position="759"/>
    </location>
    <ligand>
        <name>substrate</name>
    </ligand>
</feature>
<dbReference type="CDD" id="cd02203">
    <property type="entry name" value="PurL_repeat1"/>
    <property type="match status" value="1"/>
</dbReference>
<evidence type="ECO:0000256" key="2">
    <source>
        <dbReference type="ARBA" id="ARBA00022598"/>
    </source>
</evidence>
<feature type="binding site" evidence="8">
    <location>
        <position position="326"/>
    </location>
    <ligand>
        <name>Mg(2+)</name>
        <dbReference type="ChEBI" id="CHEBI:18420"/>
        <label>2</label>
    </ligand>
</feature>
<keyword evidence="5 8" id="KW-0658">Purine biosynthesis</keyword>
<comment type="pathway">
    <text evidence="8">Purine metabolism; IMP biosynthesis via de novo pathway; 5-amino-1-(5-phospho-D-ribosyl)imidazole from N(2)-formyl-N(1)-(5-phospho-D-ribosyl)glycinamide: step 1/2.</text>
</comment>
<dbReference type="SUPFAM" id="SSF82697">
    <property type="entry name" value="PurS-like"/>
    <property type="match status" value="2"/>
</dbReference>
<evidence type="ECO:0000256" key="6">
    <source>
        <dbReference type="ARBA" id="ARBA00022840"/>
    </source>
</evidence>
<evidence type="ECO:0000256" key="3">
    <source>
        <dbReference type="ARBA" id="ARBA00022723"/>
    </source>
</evidence>
<dbReference type="Gene3D" id="3.90.650.10">
    <property type="entry name" value="PurM-like C-terminal domain"/>
    <property type="match status" value="2"/>
</dbReference>
<dbReference type="NCBIfam" id="TIGR01736">
    <property type="entry name" value="FGAM_synth_II"/>
    <property type="match status" value="1"/>
</dbReference>
<gene>
    <name evidence="8" type="primary">purL</name>
    <name evidence="12" type="ORF">AMJ39_01515</name>
</gene>
<feature type="binding site" evidence="8">
    <location>
        <position position="325"/>
    </location>
    <ligand>
        <name>substrate</name>
    </ligand>
</feature>
<dbReference type="Gene3D" id="3.30.1280.10">
    <property type="entry name" value="Phosphoribosylformylglycinamidine synthase subunit PurS"/>
    <property type="match status" value="2"/>
</dbReference>
<feature type="binding site" evidence="8">
    <location>
        <position position="719"/>
    </location>
    <ligand>
        <name>ATP</name>
        <dbReference type="ChEBI" id="CHEBI:30616"/>
    </ligand>
</feature>
<dbReference type="InterPro" id="IPR016188">
    <property type="entry name" value="PurM-like_N"/>
</dbReference>
<dbReference type="Gene3D" id="3.30.1330.10">
    <property type="entry name" value="PurM-like, N-terminal domain"/>
    <property type="match status" value="2"/>
</dbReference>
<dbReference type="PATRIC" id="fig|1703770.3.peg.344"/>
<evidence type="ECO:0000256" key="8">
    <source>
        <dbReference type="HAMAP-Rule" id="MF_00420"/>
    </source>
</evidence>
<keyword evidence="1 8" id="KW-0963">Cytoplasm</keyword>
<feature type="binding site" evidence="8">
    <location>
        <position position="756"/>
    </location>
    <ligand>
        <name>ATP</name>
        <dbReference type="ChEBI" id="CHEBI:30616"/>
    </ligand>
</feature>
<feature type="binding site" evidence="8">
    <location>
        <position position="459"/>
    </location>
    <ligand>
        <name>substrate</name>
    </ligand>
</feature>
<dbReference type="InterPro" id="IPR036604">
    <property type="entry name" value="PurS-like_sf"/>
</dbReference>
<keyword evidence="2 8" id="KW-0436">Ligase</keyword>
<dbReference type="GO" id="GO:0000287">
    <property type="term" value="F:magnesium ion binding"/>
    <property type="evidence" value="ECO:0007669"/>
    <property type="project" value="UniProtKB-UniRule"/>
</dbReference>
<organism evidence="12 13">
    <name type="scientific">candidate division TA06 bacterium DG_24</name>
    <dbReference type="NCBI Taxonomy" id="1703770"/>
    <lineage>
        <taxon>Bacteria</taxon>
        <taxon>Bacteria division TA06</taxon>
    </lineage>
</organism>
<sequence length="968" mass="105142">MGHGRRRREAERDSLKAYRIEVAMSPDLRDAAGEALKDDILDLGIESVRSVRTAQVYRLEGDLSRADVERIASDLLADGVSQRYSIGGSAFAEGGEQFHAVEVAYNPGVMDPVAISVLKAIADLGISGVDRASTAQRYCIEGALSEEALATITNRLLVNRVIQHLATDVERTSLPSATYRLEIRRIPITDASPEELEELSDSGQLFLDRREMAAIQDYFRGLGREPTDVELETLAQTWSEHCVHKTMRGRVDYGGHLIDGLLQSTIVRATKELAKDWCISVFEDNAGIIAFDDEYNICFKVETHNHPSALEPYGGAGTGIGGVLRDPMGTGLGAKPILSTDVFCFAPPDTPYDALPDGVLHPKRIMKGVVAGVRDYGNRMGVPTVNGAVLFDEGYLSNPVIYCGNVGLIPRNRCEKRVSPGDMIVLVGGRTGRDGIHGATFSSGELTPESEVVSAGAVQIGNPIVEKKLLDALLEAREKELYRCITDCGGGGLSSAVGEMGQDVGVLVDLEKVPLKYEGLRYDEIWISEAQERMILAVPPDKVEECLQAFADEDVEATVIGTFTGDGQLRLHYDGTPVGDLSMEFLHRGYPRSEKAAEWTPPTFGEPEFGDPGELGDWLLSLLGSWNIASKEWVVRQYDHEVQGGSVLKPLVGALSDGPGDAAVWRPRLDSYRGIAVANGINAQYGKIDPYWMAASVIDEALRQIVAVGASLDHVALLDNFSWGDPDDPQQLAGLVRACQGCYDIAKVFGTPFISGKDSLNNCYLVDGNLVSIPPTLLVSALAVVDDVRACISMDLKEPGDYLYIVGLTYEELGGSQYYCRRGLIGNRVPRVDAHASRRAMSALSRACRSGLVRSCHDCSEGGLGVAAAEMAFAGNRGLEIDLARVSTGEQISRNDYLLFSESNSRFLVEVHPDRAEEFEAVLGDVRHARIGVVCEEGRFVARGLGGENVMDLEIAAMREAWQAPLRW</sequence>
<evidence type="ECO:0000313" key="12">
    <source>
        <dbReference type="EMBL" id="KPJ54165.1"/>
    </source>
</evidence>
<dbReference type="InterPro" id="IPR036676">
    <property type="entry name" value="PurM-like_C_sf"/>
</dbReference>
<feature type="binding site" evidence="8">
    <location>
        <position position="302"/>
    </location>
    <ligand>
        <name>Mg(2+)</name>
        <dbReference type="ChEBI" id="CHEBI:18420"/>
        <label>1</label>
    </ligand>
</feature>
<feature type="binding site" evidence="8">
    <location>
        <position position="300"/>
    </location>
    <ligand>
        <name>ATP</name>
        <dbReference type="ChEBI" id="CHEBI:30616"/>
    </ligand>
</feature>
<dbReference type="Gene3D" id="1.10.8.750">
    <property type="entry name" value="Phosphoribosylformylglycinamidine synthase, linker domain"/>
    <property type="match status" value="1"/>
</dbReference>
<evidence type="ECO:0000256" key="5">
    <source>
        <dbReference type="ARBA" id="ARBA00022755"/>
    </source>
</evidence>
<feature type="domain" description="PurM-like N-terminal" evidence="9">
    <location>
        <begin position="284"/>
        <end position="409"/>
    </location>
</feature>
<comment type="subcellular location">
    <subcellularLocation>
        <location evidence="8">Cytoplasm</location>
    </subcellularLocation>
</comment>
<dbReference type="Proteomes" id="UP000052008">
    <property type="component" value="Unassembled WGS sequence"/>
</dbReference>
<feature type="active site" description="Proton acceptor" evidence="8">
    <location>
        <position position="304"/>
    </location>
</feature>
<dbReference type="PANTHER" id="PTHR43555:SF1">
    <property type="entry name" value="PHOSPHORIBOSYLFORMYLGLYCINAMIDINE SYNTHASE SUBUNIT PURL"/>
    <property type="match status" value="1"/>
</dbReference>
<comment type="similarity">
    <text evidence="8">Belongs to the FGAMS family.</text>
</comment>
<keyword evidence="4 8" id="KW-0547">Nucleotide-binding</keyword>
<keyword evidence="7 8" id="KW-0460">Magnesium</keyword>
<keyword evidence="6 8" id="KW-0067">ATP-binding</keyword>
<dbReference type="Pfam" id="PF00586">
    <property type="entry name" value="AIRS"/>
    <property type="match status" value="2"/>
</dbReference>
<proteinExistence type="inferred from homology"/>
<comment type="catalytic activity">
    <reaction evidence="8">
        <text>N(2)-formyl-N(1)-(5-phospho-beta-D-ribosyl)glycinamide + L-glutamine + ATP + H2O = 2-formamido-N(1)-(5-O-phospho-beta-D-ribosyl)acetamidine + L-glutamate + ADP + phosphate + H(+)</text>
        <dbReference type="Rhea" id="RHEA:17129"/>
        <dbReference type="ChEBI" id="CHEBI:15377"/>
        <dbReference type="ChEBI" id="CHEBI:15378"/>
        <dbReference type="ChEBI" id="CHEBI:29985"/>
        <dbReference type="ChEBI" id="CHEBI:30616"/>
        <dbReference type="ChEBI" id="CHEBI:43474"/>
        <dbReference type="ChEBI" id="CHEBI:58359"/>
        <dbReference type="ChEBI" id="CHEBI:147286"/>
        <dbReference type="ChEBI" id="CHEBI:147287"/>
        <dbReference type="ChEBI" id="CHEBI:456216"/>
        <dbReference type="EC" id="6.3.5.3"/>
    </reaction>
</comment>
<dbReference type="UniPathway" id="UPA00074">
    <property type="reaction ID" value="UER00128"/>
</dbReference>
<dbReference type="EMBL" id="LIZS01000006">
    <property type="protein sequence ID" value="KPJ54165.1"/>
    <property type="molecule type" value="Genomic_DNA"/>
</dbReference>
<evidence type="ECO:0000259" key="9">
    <source>
        <dbReference type="Pfam" id="PF00586"/>
    </source>
</evidence>
<dbReference type="InterPro" id="IPR041609">
    <property type="entry name" value="PurL_linker"/>
</dbReference>
<comment type="caution">
    <text evidence="12">The sequence shown here is derived from an EMBL/GenBank/DDBJ whole genome shotgun (WGS) entry which is preliminary data.</text>
</comment>
<dbReference type="GO" id="GO:0004642">
    <property type="term" value="F:phosphoribosylformylglycinamidine synthase activity"/>
    <property type="evidence" value="ECO:0007669"/>
    <property type="project" value="UniProtKB-UniRule"/>
</dbReference>
<feature type="domain" description="PurM-like C-terminal" evidence="10">
    <location>
        <begin position="798"/>
        <end position="942"/>
    </location>
</feature>
<dbReference type="HAMAP" id="MF_00420">
    <property type="entry name" value="PurL_2"/>
    <property type="match status" value="1"/>
</dbReference>
<comment type="subunit">
    <text evidence="8">Monomer. Part of the FGAM synthase complex composed of 1 PurL, 1 PurQ and 2 PurS subunits.</text>
</comment>
<dbReference type="InterPro" id="IPR010074">
    <property type="entry name" value="PRibForGlyAmidine_synth_PurL"/>
</dbReference>
<feature type="binding site" evidence="8">
    <location>
        <position position="487"/>
    </location>
    <ligand>
        <name>Mg(2+)</name>
        <dbReference type="ChEBI" id="CHEBI:18420"/>
        <label>2</label>
    </ligand>
</feature>
<feature type="domain" description="PurM-like N-terminal" evidence="9">
    <location>
        <begin position="661"/>
        <end position="760"/>
    </location>
</feature>
<comment type="caution">
    <text evidence="8">Lacks conserved residue(s) required for the propagation of feature annotation.</text>
</comment>
<dbReference type="InterPro" id="IPR036921">
    <property type="entry name" value="PurM-like_N_sf"/>
</dbReference>
<dbReference type="CDD" id="cd02204">
    <property type="entry name" value="PurL_repeat2"/>
    <property type="match status" value="1"/>
</dbReference>
<dbReference type="SUPFAM" id="SSF56042">
    <property type="entry name" value="PurM C-terminal domain-like"/>
    <property type="match status" value="2"/>
</dbReference>
<dbReference type="GO" id="GO:0006189">
    <property type="term" value="P:'de novo' IMP biosynthetic process"/>
    <property type="evidence" value="ECO:0007669"/>
    <property type="project" value="UniProtKB-UniRule"/>
</dbReference>
<dbReference type="GO" id="GO:0005737">
    <property type="term" value="C:cytoplasm"/>
    <property type="evidence" value="ECO:0007669"/>
    <property type="project" value="UniProtKB-SubCell"/>
</dbReference>
<evidence type="ECO:0000259" key="10">
    <source>
        <dbReference type="Pfam" id="PF02769"/>
    </source>
</evidence>
<dbReference type="PANTHER" id="PTHR43555">
    <property type="entry name" value="PHOSPHORIBOSYLFORMYLGLYCINAMIDINE SYNTHASE SUBUNIT PURL"/>
    <property type="match status" value="1"/>
</dbReference>
<evidence type="ECO:0000256" key="4">
    <source>
        <dbReference type="ARBA" id="ARBA00022741"/>
    </source>
</evidence>
<dbReference type="GO" id="GO:0005524">
    <property type="term" value="F:ATP binding"/>
    <property type="evidence" value="ECO:0007669"/>
    <property type="project" value="UniProtKB-UniRule"/>
</dbReference>
<accession>A0A0S7WVF9</accession>
<dbReference type="STRING" id="1703770.AMJ39_01515"/>
<feature type="domain" description="PurM-like C-terminal" evidence="10">
    <location>
        <begin position="420"/>
        <end position="573"/>
    </location>
</feature>